<dbReference type="InterPro" id="IPR013087">
    <property type="entry name" value="Znf_C2H2_type"/>
</dbReference>
<evidence type="ECO:0000313" key="5">
    <source>
        <dbReference type="Proteomes" id="UP001623348"/>
    </source>
</evidence>
<gene>
    <name evidence="4" type="ORF">GRJ2_000613400</name>
</gene>
<evidence type="ECO:0000259" key="3">
    <source>
        <dbReference type="PROSITE" id="PS50157"/>
    </source>
</evidence>
<feature type="region of interest" description="Disordered" evidence="2">
    <location>
        <begin position="85"/>
        <end position="121"/>
    </location>
</feature>
<feature type="region of interest" description="Disordered" evidence="2">
    <location>
        <begin position="155"/>
        <end position="201"/>
    </location>
</feature>
<keyword evidence="1" id="KW-0862">Zinc</keyword>
<name>A0ABC9W7H2_GRUJA</name>
<feature type="domain" description="C2H2-type" evidence="3">
    <location>
        <begin position="127"/>
        <end position="157"/>
    </location>
</feature>
<sequence length="283" mass="31705">MMSEFFYQVEPKVEEEKSKDQGNEMTEMTVISLRSSSDISVFHMTLPVPVYVATQCLPPDLFKCLRNAVKSPTELLVVKRKRGRPKGSTKKFCVDEDVAENNPVPSEETSPGTEEGLELSEVSPGNLECRKCNRKFSNTRQLRKHICIIVLNEGEEEGDGGNDSDVDLDRKEDEREKTPKRPRVQKTEKTPSTKETEQVSGAKNPIISVVLTAHEAIPVFTGKCFSHTMQASEGKGRDWENEEAPTVGKGQVQDHLRNLTVDKSMGPDETHPRVLSETGRWSC</sequence>
<feature type="compositionally biased region" description="Acidic residues" evidence="2">
    <location>
        <begin position="155"/>
        <end position="166"/>
    </location>
</feature>
<keyword evidence="5" id="KW-1185">Reference proteome</keyword>
<evidence type="ECO:0000256" key="2">
    <source>
        <dbReference type="SAM" id="MobiDB-lite"/>
    </source>
</evidence>
<protein>
    <submittedName>
        <fullName evidence="4">Zinc finger protein ZFAT</fullName>
    </submittedName>
</protein>
<dbReference type="PROSITE" id="PS50157">
    <property type="entry name" value="ZINC_FINGER_C2H2_2"/>
    <property type="match status" value="1"/>
</dbReference>
<organism evidence="4 5">
    <name type="scientific">Grus japonensis</name>
    <name type="common">Japanese crane</name>
    <name type="synonym">Red-crowned crane</name>
    <dbReference type="NCBI Taxonomy" id="30415"/>
    <lineage>
        <taxon>Eukaryota</taxon>
        <taxon>Metazoa</taxon>
        <taxon>Chordata</taxon>
        <taxon>Craniata</taxon>
        <taxon>Vertebrata</taxon>
        <taxon>Euteleostomi</taxon>
        <taxon>Archelosauria</taxon>
        <taxon>Archosauria</taxon>
        <taxon>Dinosauria</taxon>
        <taxon>Saurischia</taxon>
        <taxon>Theropoda</taxon>
        <taxon>Coelurosauria</taxon>
        <taxon>Aves</taxon>
        <taxon>Neognathae</taxon>
        <taxon>Neoaves</taxon>
        <taxon>Gruiformes</taxon>
        <taxon>Gruidae</taxon>
        <taxon>Grus</taxon>
    </lineage>
</organism>
<feature type="region of interest" description="Disordered" evidence="2">
    <location>
        <begin position="262"/>
        <end position="283"/>
    </location>
</feature>
<dbReference type="AlphaFoldDB" id="A0ABC9W7H2"/>
<evidence type="ECO:0000313" key="4">
    <source>
        <dbReference type="EMBL" id="GAB0181481.1"/>
    </source>
</evidence>
<keyword evidence="1" id="KW-0479">Metal-binding</keyword>
<proteinExistence type="predicted"/>
<feature type="compositionally biased region" description="Basic and acidic residues" evidence="2">
    <location>
        <begin position="265"/>
        <end position="274"/>
    </location>
</feature>
<feature type="compositionally biased region" description="Polar residues" evidence="2">
    <location>
        <begin position="103"/>
        <end position="112"/>
    </location>
</feature>
<evidence type="ECO:0000256" key="1">
    <source>
        <dbReference type="PROSITE-ProRule" id="PRU00042"/>
    </source>
</evidence>
<feature type="compositionally biased region" description="Basic and acidic residues" evidence="2">
    <location>
        <begin position="167"/>
        <end position="197"/>
    </location>
</feature>
<dbReference type="EMBL" id="BAAFJT010000002">
    <property type="protein sequence ID" value="GAB0181481.1"/>
    <property type="molecule type" value="Genomic_DNA"/>
</dbReference>
<reference evidence="4 5" key="1">
    <citation type="submission" date="2024-06" db="EMBL/GenBank/DDBJ databases">
        <title>The draft genome of Grus japonensis, version 3.</title>
        <authorList>
            <person name="Nabeshima K."/>
            <person name="Suzuki S."/>
            <person name="Onuma M."/>
        </authorList>
    </citation>
    <scope>NUCLEOTIDE SEQUENCE [LARGE SCALE GENOMIC DNA]</scope>
    <source>
        <strain evidence="4 5">451A</strain>
    </source>
</reference>
<comment type="caution">
    <text evidence="4">The sequence shown here is derived from an EMBL/GenBank/DDBJ whole genome shotgun (WGS) entry which is preliminary data.</text>
</comment>
<accession>A0ABC9W7H2</accession>
<keyword evidence="1" id="KW-0863">Zinc-finger</keyword>
<dbReference type="GO" id="GO:0008270">
    <property type="term" value="F:zinc ion binding"/>
    <property type="evidence" value="ECO:0007669"/>
    <property type="project" value="UniProtKB-KW"/>
</dbReference>
<dbReference type="Proteomes" id="UP001623348">
    <property type="component" value="Unassembled WGS sequence"/>
</dbReference>